<reference evidence="1" key="1">
    <citation type="submission" date="2020-03" db="EMBL/GenBank/DDBJ databases">
        <authorList>
            <person name="Weist P."/>
        </authorList>
    </citation>
    <scope>NUCLEOTIDE SEQUENCE</scope>
</reference>
<organism evidence="1 2">
    <name type="scientific">Pleuronectes platessa</name>
    <name type="common">European plaice</name>
    <dbReference type="NCBI Taxonomy" id="8262"/>
    <lineage>
        <taxon>Eukaryota</taxon>
        <taxon>Metazoa</taxon>
        <taxon>Chordata</taxon>
        <taxon>Craniata</taxon>
        <taxon>Vertebrata</taxon>
        <taxon>Euteleostomi</taxon>
        <taxon>Actinopterygii</taxon>
        <taxon>Neopterygii</taxon>
        <taxon>Teleostei</taxon>
        <taxon>Neoteleostei</taxon>
        <taxon>Acanthomorphata</taxon>
        <taxon>Carangaria</taxon>
        <taxon>Pleuronectiformes</taxon>
        <taxon>Pleuronectoidei</taxon>
        <taxon>Pleuronectidae</taxon>
        <taxon>Pleuronectes</taxon>
    </lineage>
</organism>
<protein>
    <submittedName>
        <fullName evidence="1">Uncharacterized protein</fullName>
    </submittedName>
</protein>
<gene>
    <name evidence="1" type="ORF">PLEPLA_LOCUS29423</name>
</gene>
<accession>A0A9N7YX39</accession>
<dbReference type="EMBL" id="CADEAL010002680">
    <property type="protein sequence ID" value="CAB1441672.1"/>
    <property type="molecule type" value="Genomic_DNA"/>
</dbReference>
<name>A0A9N7YX39_PLEPL</name>
<dbReference type="AlphaFoldDB" id="A0A9N7YX39"/>
<dbReference type="Proteomes" id="UP001153269">
    <property type="component" value="Unassembled WGS sequence"/>
</dbReference>
<evidence type="ECO:0000313" key="2">
    <source>
        <dbReference type="Proteomes" id="UP001153269"/>
    </source>
</evidence>
<comment type="caution">
    <text evidence="1">The sequence shown here is derived from an EMBL/GenBank/DDBJ whole genome shotgun (WGS) entry which is preliminary data.</text>
</comment>
<evidence type="ECO:0000313" key="1">
    <source>
        <dbReference type="EMBL" id="CAB1441672.1"/>
    </source>
</evidence>
<proteinExistence type="predicted"/>
<sequence>MSARRRAEAGGLQEIHQSKEISECKQTAGAQAEHIQAQARTMRAIAGHSQKASGVEALGPSSLSLPPMTFTFAPWHRVNYSLHGNHTCVPGESPPPTTSRQKKMSRLPWWCQVMDFMFARGVQVKTWRKRLKVIVVSAANLNNLEIPQKTLPGGP</sequence>
<keyword evidence="2" id="KW-1185">Reference proteome</keyword>